<protein>
    <submittedName>
        <fullName evidence="1">Uncharacterized protein</fullName>
    </submittedName>
</protein>
<keyword evidence="2" id="KW-1185">Reference proteome</keyword>
<dbReference type="Proteomes" id="UP000054097">
    <property type="component" value="Unassembled WGS sequence"/>
</dbReference>
<evidence type="ECO:0000313" key="2">
    <source>
        <dbReference type="Proteomes" id="UP000054097"/>
    </source>
</evidence>
<dbReference type="HOGENOM" id="CLU_2777513_0_0_1"/>
<accession>A0A0C2W0D2</accession>
<proteinExistence type="predicted"/>
<reference evidence="2" key="2">
    <citation type="submission" date="2015-01" db="EMBL/GenBank/DDBJ databases">
        <title>Evolutionary Origins and Diversification of the Mycorrhizal Mutualists.</title>
        <authorList>
            <consortium name="DOE Joint Genome Institute"/>
            <consortium name="Mycorrhizal Genomics Consortium"/>
            <person name="Kohler A."/>
            <person name="Kuo A."/>
            <person name="Nagy L.G."/>
            <person name="Floudas D."/>
            <person name="Copeland A."/>
            <person name="Barry K.W."/>
            <person name="Cichocki N."/>
            <person name="Veneault-Fourrey C."/>
            <person name="LaButti K."/>
            <person name="Lindquist E.A."/>
            <person name="Lipzen A."/>
            <person name="Lundell T."/>
            <person name="Morin E."/>
            <person name="Murat C."/>
            <person name="Riley R."/>
            <person name="Ohm R."/>
            <person name="Sun H."/>
            <person name="Tunlid A."/>
            <person name="Henrissat B."/>
            <person name="Grigoriev I.V."/>
            <person name="Hibbett D.S."/>
            <person name="Martin F."/>
        </authorList>
    </citation>
    <scope>NUCLEOTIDE SEQUENCE [LARGE SCALE GENOMIC DNA]</scope>
    <source>
        <strain evidence="2">MAFF 305830</strain>
    </source>
</reference>
<gene>
    <name evidence="1" type="ORF">M408DRAFT_30753</name>
</gene>
<name>A0A0C2W0D2_SERVB</name>
<evidence type="ECO:0000313" key="1">
    <source>
        <dbReference type="EMBL" id="KIM19988.1"/>
    </source>
</evidence>
<organism evidence="1 2">
    <name type="scientific">Serendipita vermifera MAFF 305830</name>
    <dbReference type="NCBI Taxonomy" id="933852"/>
    <lineage>
        <taxon>Eukaryota</taxon>
        <taxon>Fungi</taxon>
        <taxon>Dikarya</taxon>
        <taxon>Basidiomycota</taxon>
        <taxon>Agaricomycotina</taxon>
        <taxon>Agaricomycetes</taxon>
        <taxon>Sebacinales</taxon>
        <taxon>Serendipitaceae</taxon>
        <taxon>Serendipita</taxon>
    </lineage>
</organism>
<reference evidence="1 2" key="1">
    <citation type="submission" date="2014-04" db="EMBL/GenBank/DDBJ databases">
        <authorList>
            <consortium name="DOE Joint Genome Institute"/>
            <person name="Kuo A."/>
            <person name="Zuccaro A."/>
            <person name="Kohler A."/>
            <person name="Nagy L.G."/>
            <person name="Floudas D."/>
            <person name="Copeland A."/>
            <person name="Barry K.W."/>
            <person name="Cichocki N."/>
            <person name="Veneault-Fourrey C."/>
            <person name="LaButti K."/>
            <person name="Lindquist E.A."/>
            <person name="Lipzen A."/>
            <person name="Lundell T."/>
            <person name="Morin E."/>
            <person name="Murat C."/>
            <person name="Sun H."/>
            <person name="Tunlid A."/>
            <person name="Henrissat B."/>
            <person name="Grigoriev I.V."/>
            <person name="Hibbett D.S."/>
            <person name="Martin F."/>
            <person name="Nordberg H.P."/>
            <person name="Cantor M.N."/>
            <person name="Hua S.X."/>
        </authorList>
    </citation>
    <scope>NUCLEOTIDE SEQUENCE [LARGE SCALE GENOMIC DNA]</scope>
    <source>
        <strain evidence="1 2">MAFF 305830</strain>
    </source>
</reference>
<sequence length="69" mass="7617">MSEKCEFSQEEVVEDQNVASVWPVLRPDGGGAAEDVEQLNKGLHAGFSDRDAARYLLAIIESVYVKEGY</sequence>
<dbReference type="EMBL" id="KN824495">
    <property type="protein sequence ID" value="KIM19988.1"/>
    <property type="molecule type" value="Genomic_DNA"/>
</dbReference>
<dbReference type="AlphaFoldDB" id="A0A0C2W0D2"/>